<dbReference type="NCBIfam" id="NF003994">
    <property type="entry name" value="PRK05472.2-3"/>
    <property type="match status" value="1"/>
</dbReference>
<dbReference type="OrthoDB" id="9784760at2"/>
<comment type="caution">
    <text evidence="9">The sequence shown here is derived from an EMBL/GenBank/DDBJ whole genome shotgun (WGS) entry which is preliminary data.</text>
</comment>
<dbReference type="HAMAP" id="MF_01131">
    <property type="entry name" value="Rex"/>
    <property type="match status" value="1"/>
</dbReference>
<feature type="DNA-binding region" description="H-T-H motif" evidence="6">
    <location>
        <begin position="29"/>
        <end position="68"/>
    </location>
</feature>
<dbReference type="NCBIfam" id="NF003996">
    <property type="entry name" value="PRK05472.2-5"/>
    <property type="match status" value="1"/>
</dbReference>
<gene>
    <name evidence="6" type="primary">rex</name>
    <name evidence="9" type="ORF">D5H78_11085</name>
</gene>
<comment type="function">
    <text evidence="6">Modulates transcription in response to changes in cellular NADH/NAD(+) redox state.</text>
</comment>
<evidence type="ECO:0000256" key="6">
    <source>
        <dbReference type="HAMAP-Rule" id="MF_01131"/>
    </source>
</evidence>
<dbReference type="GO" id="GO:0003677">
    <property type="term" value="F:DNA binding"/>
    <property type="evidence" value="ECO:0007669"/>
    <property type="project" value="UniProtKB-UniRule"/>
</dbReference>
<dbReference type="EMBL" id="QZEZ01000004">
    <property type="protein sequence ID" value="RJK96082.1"/>
    <property type="molecule type" value="Genomic_DNA"/>
</dbReference>
<comment type="subunit">
    <text evidence="6">Homodimer.</text>
</comment>
<sequence length="245" mass="24606">MTARRSEAPGTRAGARGALSDAAVARLPLYLAALTALAADGRTTASSEELAAATGVGAAALRKDLSQLGTHGTRGVGYDVERLAAQIAEELGTSRARSVVIVGVGRLGQALADYDGFASRGFRVRALLDADPALAGHEVAGLAVRPVDELEAAVAGCTPCIGVIATPAAAAQGVCDRLVAAGVRSILTFAPVVLAVPEEVDVRRVDLSLELQVLAFHAQRRPGGLPSPAQAPAQAPAPAAAGVTA</sequence>
<dbReference type="InterPro" id="IPR009718">
    <property type="entry name" value="Rex_DNA-bd_C_dom"/>
</dbReference>
<dbReference type="InterPro" id="IPR022876">
    <property type="entry name" value="Tscrpt_rep_Rex"/>
</dbReference>
<dbReference type="Gene3D" id="1.10.10.10">
    <property type="entry name" value="Winged helix-like DNA-binding domain superfamily/Winged helix DNA-binding domain"/>
    <property type="match status" value="1"/>
</dbReference>
<dbReference type="InterPro" id="IPR036291">
    <property type="entry name" value="NAD(P)-bd_dom_sf"/>
</dbReference>
<name>A0A3A3YZ40_9ACTN</name>
<dbReference type="SMART" id="SM00881">
    <property type="entry name" value="CoA_binding"/>
    <property type="match status" value="1"/>
</dbReference>
<dbReference type="SUPFAM" id="SSF46785">
    <property type="entry name" value="Winged helix' DNA-binding domain"/>
    <property type="match status" value="1"/>
</dbReference>
<keyword evidence="6" id="KW-0520">NAD</keyword>
<dbReference type="Pfam" id="PF02629">
    <property type="entry name" value="CoA_binding"/>
    <property type="match status" value="1"/>
</dbReference>
<dbReference type="Gene3D" id="3.40.50.720">
    <property type="entry name" value="NAD(P)-binding Rossmann-like Domain"/>
    <property type="match status" value="1"/>
</dbReference>
<dbReference type="NCBIfam" id="NF003995">
    <property type="entry name" value="PRK05472.2-4"/>
    <property type="match status" value="1"/>
</dbReference>
<comment type="subcellular location">
    <subcellularLocation>
        <location evidence="6">Cytoplasm</location>
    </subcellularLocation>
</comment>
<keyword evidence="2 6" id="KW-0678">Repressor</keyword>
<evidence type="ECO:0000313" key="9">
    <source>
        <dbReference type="EMBL" id="RJK96082.1"/>
    </source>
</evidence>
<dbReference type="GO" id="GO:0005737">
    <property type="term" value="C:cytoplasm"/>
    <property type="evidence" value="ECO:0007669"/>
    <property type="project" value="UniProtKB-SubCell"/>
</dbReference>
<evidence type="ECO:0000256" key="7">
    <source>
        <dbReference type="SAM" id="MobiDB-lite"/>
    </source>
</evidence>
<dbReference type="GO" id="GO:0051775">
    <property type="term" value="P:response to redox state"/>
    <property type="evidence" value="ECO:0007669"/>
    <property type="project" value="InterPro"/>
</dbReference>
<evidence type="ECO:0000256" key="3">
    <source>
        <dbReference type="ARBA" id="ARBA00023015"/>
    </source>
</evidence>
<keyword evidence="3 6" id="KW-0805">Transcription regulation</keyword>
<keyword evidence="10" id="KW-1185">Reference proteome</keyword>
<dbReference type="PANTHER" id="PTHR35786">
    <property type="entry name" value="REDOX-SENSING TRANSCRIPTIONAL REPRESSOR REX"/>
    <property type="match status" value="1"/>
</dbReference>
<evidence type="ECO:0000256" key="2">
    <source>
        <dbReference type="ARBA" id="ARBA00022491"/>
    </source>
</evidence>
<keyword evidence="5 6" id="KW-0804">Transcription</keyword>
<comment type="similarity">
    <text evidence="6">Belongs to the transcriptional regulatory Rex family.</text>
</comment>
<feature type="domain" description="CoA-binding" evidence="8">
    <location>
        <begin position="92"/>
        <end position="193"/>
    </location>
</feature>
<evidence type="ECO:0000313" key="10">
    <source>
        <dbReference type="Proteomes" id="UP000265614"/>
    </source>
</evidence>
<reference evidence="9 10" key="1">
    <citation type="submission" date="2018-09" db="EMBL/GenBank/DDBJ databases">
        <title>YIM 75000 draft genome.</title>
        <authorList>
            <person name="Tang S."/>
            <person name="Feng Y."/>
        </authorList>
    </citation>
    <scope>NUCLEOTIDE SEQUENCE [LARGE SCALE GENOMIC DNA]</scope>
    <source>
        <strain evidence="9 10">YIM 75000</strain>
    </source>
</reference>
<dbReference type="Proteomes" id="UP000265614">
    <property type="component" value="Unassembled WGS sequence"/>
</dbReference>
<keyword evidence="1 6" id="KW-0963">Cytoplasm</keyword>
<keyword evidence="4 6" id="KW-0238">DNA-binding</keyword>
<dbReference type="InterPro" id="IPR003781">
    <property type="entry name" value="CoA-bd"/>
</dbReference>
<evidence type="ECO:0000256" key="4">
    <source>
        <dbReference type="ARBA" id="ARBA00023125"/>
    </source>
</evidence>
<evidence type="ECO:0000256" key="5">
    <source>
        <dbReference type="ARBA" id="ARBA00023163"/>
    </source>
</evidence>
<dbReference type="PANTHER" id="PTHR35786:SF1">
    <property type="entry name" value="REDOX-SENSING TRANSCRIPTIONAL REPRESSOR REX 1"/>
    <property type="match status" value="1"/>
</dbReference>
<dbReference type="SUPFAM" id="SSF51735">
    <property type="entry name" value="NAD(P)-binding Rossmann-fold domains"/>
    <property type="match status" value="1"/>
</dbReference>
<proteinExistence type="inferred from homology"/>
<dbReference type="InterPro" id="IPR036390">
    <property type="entry name" value="WH_DNA-bd_sf"/>
</dbReference>
<protein>
    <recommendedName>
        <fullName evidence="6">Redox-sensing transcriptional repressor Rex</fullName>
    </recommendedName>
</protein>
<dbReference type="AlphaFoldDB" id="A0A3A3YZ40"/>
<dbReference type="GO" id="GO:0045892">
    <property type="term" value="P:negative regulation of DNA-templated transcription"/>
    <property type="evidence" value="ECO:0007669"/>
    <property type="project" value="InterPro"/>
</dbReference>
<feature type="compositionally biased region" description="Low complexity" evidence="7">
    <location>
        <begin position="228"/>
        <end position="245"/>
    </location>
</feature>
<evidence type="ECO:0000256" key="1">
    <source>
        <dbReference type="ARBA" id="ARBA00022490"/>
    </source>
</evidence>
<organism evidence="9 10">
    <name type="scientific">Vallicoccus soli</name>
    <dbReference type="NCBI Taxonomy" id="2339232"/>
    <lineage>
        <taxon>Bacteria</taxon>
        <taxon>Bacillati</taxon>
        <taxon>Actinomycetota</taxon>
        <taxon>Actinomycetes</taxon>
        <taxon>Motilibacterales</taxon>
        <taxon>Vallicoccaceae</taxon>
        <taxon>Vallicoccus</taxon>
    </lineage>
</organism>
<dbReference type="RefSeq" id="WP_119950508.1">
    <property type="nucleotide sequence ID" value="NZ_QZEZ01000004.1"/>
</dbReference>
<evidence type="ECO:0000259" key="8">
    <source>
        <dbReference type="SMART" id="SM00881"/>
    </source>
</evidence>
<dbReference type="Pfam" id="PF06971">
    <property type="entry name" value="Put_DNA-bind_N"/>
    <property type="match status" value="1"/>
</dbReference>
<accession>A0A3A3YZ40</accession>
<dbReference type="InterPro" id="IPR036388">
    <property type="entry name" value="WH-like_DNA-bd_sf"/>
</dbReference>
<feature type="binding site" evidence="6">
    <location>
        <begin position="103"/>
        <end position="108"/>
    </location>
    <ligand>
        <name>NAD(+)</name>
        <dbReference type="ChEBI" id="CHEBI:57540"/>
    </ligand>
</feature>
<dbReference type="NCBIfam" id="NF003992">
    <property type="entry name" value="PRK05472.2-1"/>
    <property type="match status" value="1"/>
</dbReference>
<dbReference type="GO" id="GO:0003700">
    <property type="term" value="F:DNA-binding transcription factor activity"/>
    <property type="evidence" value="ECO:0007669"/>
    <property type="project" value="UniProtKB-UniRule"/>
</dbReference>
<feature type="region of interest" description="Disordered" evidence="7">
    <location>
        <begin position="224"/>
        <end position="245"/>
    </location>
</feature>